<dbReference type="InterPro" id="IPR053206">
    <property type="entry name" value="Dimeric_xanthone_biosynth"/>
</dbReference>
<evidence type="ECO:0000313" key="2">
    <source>
        <dbReference type="EMBL" id="KAF7509833.1"/>
    </source>
</evidence>
<dbReference type="CDD" id="cd12108">
    <property type="entry name" value="Hr-like"/>
    <property type="match status" value="1"/>
</dbReference>
<dbReference type="Gene3D" id="1.20.120.520">
    <property type="entry name" value="nmb1532 protein domain like"/>
    <property type="match status" value="1"/>
</dbReference>
<evidence type="ECO:0000259" key="1">
    <source>
        <dbReference type="Pfam" id="PF01814"/>
    </source>
</evidence>
<comment type="caution">
    <text evidence="2">The sequence shown here is derived from an EMBL/GenBank/DDBJ whole genome shotgun (WGS) entry which is preliminary data.</text>
</comment>
<dbReference type="AlphaFoldDB" id="A0A8H7E6C2"/>
<dbReference type="Pfam" id="PF01814">
    <property type="entry name" value="Hemerythrin"/>
    <property type="match status" value="1"/>
</dbReference>
<organism evidence="2 3">
    <name type="scientific">Endocarpon pusillum</name>
    <dbReference type="NCBI Taxonomy" id="364733"/>
    <lineage>
        <taxon>Eukaryota</taxon>
        <taxon>Fungi</taxon>
        <taxon>Dikarya</taxon>
        <taxon>Ascomycota</taxon>
        <taxon>Pezizomycotina</taxon>
        <taxon>Eurotiomycetes</taxon>
        <taxon>Chaetothyriomycetidae</taxon>
        <taxon>Verrucariales</taxon>
        <taxon>Verrucariaceae</taxon>
        <taxon>Endocarpon</taxon>
    </lineage>
</organism>
<evidence type="ECO:0000313" key="3">
    <source>
        <dbReference type="Proteomes" id="UP000606974"/>
    </source>
</evidence>
<dbReference type="PANTHER" id="PTHR38048">
    <property type="entry name" value="EXPRESSED PROTEIN"/>
    <property type="match status" value="1"/>
</dbReference>
<dbReference type="PANTHER" id="PTHR38048:SF2">
    <property type="entry name" value="HEMERYTHRIN-LIKE DOMAIN-CONTAINING PROTEIN"/>
    <property type="match status" value="1"/>
</dbReference>
<accession>A0A8H7E6C2</accession>
<gene>
    <name evidence="2" type="ORF">GJ744_007344</name>
</gene>
<dbReference type="EMBL" id="JAACFV010000036">
    <property type="protein sequence ID" value="KAF7509833.1"/>
    <property type="molecule type" value="Genomic_DNA"/>
</dbReference>
<protein>
    <recommendedName>
        <fullName evidence="1">Hemerythrin-like domain-containing protein</fullName>
    </recommendedName>
</protein>
<reference evidence="2" key="1">
    <citation type="submission" date="2020-02" db="EMBL/GenBank/DDBJ databases">
        <authorList>
            <person name="Palmer J.M."/>
        </authorList>
    </citation>
    <scope>NUCLEOTIDE SEQUENCE</scope>
    <source>
        <strain evidence="2">EPUS1.4</strain>
        <tissue evidence="2">Thallus</tissue>
    </source>
</reference>
<sequence>MAALYSDAPLSLISTPHSQTGKTDDFTIDASHMALVHNAIINGYNSIYQQAPSVKPTDYPDFISYSLAWHDMVTSHHDSEEEVFFPSLDAATGIQGLMDGDKAEHAAFHDGMANFKTYLTTCAAAPGSFRATELLHLMDAFGSPLHQHLLHEPAKLASLAKYPINIRAISEETAKHTMDHTSTVNLLPMLLFNLDLEFENGKWKDFPPVPALMRWVMVNVIAWWRAGWWRFGSCGADGRRVKLLALREEYASG</sequence>
<dbReference type="InterPro" id="IPR012312">
    <property type="entry name" value="Hemerythrin-like"/>
</dbReference>
<keyword evidence="3" id="KW-1185">Reference proteome</keyword>
<name>A0A8H7E6C2_9EURO</name>
<dbReference type="Proteomes" id="UP000606974">
    <property type="component" value="Unassembled WGS sequence"/>
</dbReference>
<proteinExistence type="predicted"/>
<feature type="domain" description="Hemerythrin-like" evidence="1">
    <location>
        <begin position="33"/>
        <end position="157"/>
    </location>
</feature>
<dbReference type="OrthoDB" id="4223975at2759"/>